<dbReference type="GO" id="GO:0045180">
    <property type="term" value="C:basal cortex"/>
    <property type="evidence" value="ECO:0007669"/>
    <property type="project" value="TreeGrafter"/>
</dbReference>
<proteinExistence type="predicted"/>
<evidence type="ECO:0000313" key="2">
    <source>
        <dbReference type="Proteomes" id="UP000281553"/>
    </source>
</evidence>
<dbReference type="PANTHER" id="PTHR21567:SF9">
    <property type="entry name" value="CLIP-ASSOCIATING PROTEIN"/>
    <property type="match status" value="1"/>
</dbReference>
<name>A0A3P7LTN6_DIBLA</name>
<evidence type="ECO:0000313" key="1">
    <source>
        <dbReference type="EMBL" id="VDN09581.1"/>
    </source>
</evidence>
<keyword evidence="2" id="KW-1185">Reference proteome</keyword>
<dbReference type="GO" id="GO:0005876">
    <property type="term" value="C:spindle microtubule"/>
    <property type="evidence" value="ECO:0007669"/>
    <property type="project" value="TreeGrafter"/>
</dbReference>
<protein>
    <recommendedName>
        <fullName evidence="3">TOG domain-containing protein</fullName>
    </recommendedName>
</protein>
<dbReference type="GO" id="GO:0072686">
    <property type="term" value="C:mitotic spindle"/>
    <property type="evidence" value="ECO:0007669"/>
    <property type="project" value="TreeGrafter"/>
</dbReference>
<evidence type="ECO:0008006" key="3">
    <source>
        <dbReference type="Google" id="ProtNLM"/>
    </source>
</evidence>
<dbReference type="GO" id="GO:0090307">
    <property type="term" value="P:mitotic spindle assembly"/>
    <property type="evidence" value="ECO:0007669"/>
    <property type="project" value="TreeGrafter"/>
</dbReference>
<reference evidence="1 2" key="1">
    <citation type="submission" date="2018-11" db="EMBL/GenBank/DDBJ databases">
        <authorList>
            <consortium name="Pathogen Informatics"/>
        </authorList>
    </citation>
    <scope>NUCLEOTIDE SEQUENCE [LARGE SCALE GENOMIC DNA]</scope>
</reference>
<dbReference type="AlphaFoldDB" id="A0A3P7LTN6"/>
<dbReference type="InterPro" id="IPR016024">
    <property type="entry name" value="ARM-type_fold"/>
</dbReference>
<dbReference type="SUPFAM" id="SSF48371">
    <property type="entry name" value="ARM repeat"/>
    <property type="match status" value="1"/>
</dbReference>
<dbReference type="GO" id="GO:0000776">
    <property type="term" value="C:kinetochore"/>
    <property type="evidence" value="ECO:0007669"/>
    <property type="project" value="TreeGrafter"/>
</dbReference>
<gene>
    <name evidence="1" type="ORF">DILT_LOCUS5412</name>
</gene>
<dbReference type="EMBL" id="UYRU01047358">
    <property type="protein sequence ID" value="VDN09581.1"/>
    <property type="molecule type" value="Genomic_DNA"/>
</dbReference>
<dbReference type="PANTHER" id="PTHR21567">
    <property type="entry name" value="CLASP"/>
    <property type="match status" value="1"/>
</dbReference>
<dbReference type="GO" id="GO:0008017">
    <property type="term" value="F:microtubule binding"/>
    <property type="evidence" value="ECO:0007669"/>
    <property type="project" value="TreeGrafter"/>
</dbReference>
<dbReference type="GO" id="GO:0005881">
    <property type="term" value="C:cytoplasmic microtubule"/>
    <property type="evidence" value="ECO:0007669"/>
    <property type="project" value="TreeGrafter"/>
</dbReference>
<sequence>MQNFLRSGEQLSQPEVNRLSEVLSSIFGDSSSKVLSLFMDTLQQFMITYHALLHDWIYVALVRLLSRQGHEVLSSHQKAIKETLTVLRSTFPLDLQFFHCCRFIIDDALTPAPKVKVCMLEYIKDLLVMMPEDALSNPPVEVVKAITRIITWSTEPKSADVRRLASRVIIKMSDLNPDNFNRLIQQIPRTQQEQASKLLKTYQKTSTAGGSALASDSASYTGASGPNSTTGTNWFSKYAFFYLFPGNWRLIYFRLIGVCACYC</sequence>
<accession>A0A3P7LTN6</accession>
<organism evidence="1 2">
    <name type="scientific">Dibothriocephalus latus</name>
    <name type="common">Fish tapeworm</name>
    <name type="synonym">Diphyllobothrium latum</name>
    <dbReference type="NCBI Taxonomy" id="60516"/>
    <lineage>
        <taxon>Eukaryota</taxon>
        <taxon>Metazoa</taxon>
        <taxon>Spiralia</taxon>
        <taxon>Lophotrochozoa</taxon>
        <taxon>Platyhelminthes</taxon>
        <taxon>Cestoda</taxon>
        <taxon>Eucestoda</taxon>
        <taxon>Diphyllobothriidea</taxon>
        <taxon>Diphyllobothriidae</taxon>
        <taxon>Dibothriocephalus</taxon>
    </lineage>
</organism>
<dbReference type="Proteomes" id="UP000281553">
    <property type="component" value="Unassembled WGS sequence"/>
</dbReference>
<dbReference type="InterPro" id="IPR011989">
    <property type="entry name" value="ARM-like"/>
</dbReference>
<dbReference type="OrthoDB" id="46159at2759"/>
<dbReference type="GO" id="GO:0005815">
    <property type="term" value="C:microtubule organizing center"/>
    <property type="evidence" value="ECO:0007669"/>
    <property type="project" value="TreeGrafter"/>
</dbReference>
<dbReference type="Gene3D" id="1.25.10.10">
    <property type="entry name" value="Leucine-rich Repeat Variant"/>
    <property type="match status" value="1"/>
</dbReference>
<dbReference type="GO" id="GO:0040001">
    <property type="term" value="P:establishment of mitotic spindle localization"/>
    <property type="evidence" value="ECO:0007669"/>
    <property type="project" value="TreeGrafter"/>
</dbReference>